<dbReference type="InterPro" id="IPR034139">
    <property type="entry name" value="TOPRIM_OLD"/>
</dbReference>
<evidence type="ECO:0000259" key="2">
    <source>
        <dbReference type="Pfam" id="PF20469"/>
    </source>
</evidence>
<keyword evidence="4" id="KW-1185">Reference proteome</keyword>
<dbReference type="EMBL" id="JAVDUJ010000001">
    <property type="protein sequence ID" value="MDR6938521.1"/>
    <property type="molecule type" value="Genomic_DNA"/>
</dbReference>
<dbReference type="CDD" id="cd01026">
    <property type="entry name" value="TOPRIM_OLD"/>
    <property type="match status" value="1"/>
</dbReference>
<dbReference type="Pfam" id="PF20469">
    <property type="entry name" value="OLD-like_TOPRIM"/>
    <property type="match status" value="1"/>
</dbReference>
<gene>
    <name evidence="3" type="ORF">J2S36_000064</name>
</gene>
<keyword evidence="3" id="KW-0540">Nuclease</keyword>
<evidence type="ECO:0000313" key="3">
    <source>
        <dbReference type="EMBL" id="MDR6938521.1"/>
    </source>
</evidence>
<keyword evidence="3" id="KW-0378">Hydrolase</keyword>
<evidence type="ECO:0000259" key="1">
    <source>
        <dbReference type="Pfam" id="PF13175"/>
    </source>
</evidence>
<feature type="domain" description="OLD protein-like TOPRIM" evidence="2">
    <location>
        <begin position="377"/>
        <end position="441"/>
    </location>
</feature>
<dbReference type="GO" id="GO:0004519">
    <property type="term" value="F:endonuclease activity"/>
    <property type="evidence" value="ECO:0007669"/>
    <property type="project" value="UniProtKB-KW"/>
</dbReference>
<feature type="domain" description="Endonuclease GajA/Old nuclease/RecF-like AAA" evidence="1">
    <location>
        <begin position="4"/>
        <end position="333"/>
    </location>
</feature>
<reference evidence="3 4" key="1">
    <citation type="submission" date="2023-07" db="EMBL/GenBank/DDBJ databases">
        <title>Sequencing the genomes of 1000 actinobacteria strains.</title>
        <authorList>
            <person name="Klenk H.-P."/>
        </authorList>
    </citation>
    <scope>NUCLEOTIDE SEQUENCE [LARGE SCALE GENOMIC DNA]</scope>
    <source>
        <strain evidence="3 4">DSM 15539</strain>
    </source>
</reference>
<name>A0ABU1T0Y5_9ACTO</name>
<dbReference type="InterPro" id="IPR027417">
    <property type="entry name" value="P-loop_NTPase"/>
</dbReference>
<dbReference type="Pfam" id="PF13175">
    <property type="entry name" value="AAA_15"/>
    <property type="match status" value="1"/>
</dbReference>
<keyword evidence="3" id="KW-0255">Endonuclease</keyword>
<dbReference type="RefSeq" id="WP_309954426.1">
    <property type="nucleotide sequence ID" value="NZ_JAVDUJ010000001.1"/>
</dbReference>
<dbReference type="PANTHER" id="PTHR43581">
    <property type="entry name" value="ATP/GTP PHOSPHATASE"/>
    <property type="match status" value="1"/>
</dbReference>
<protein>
    <submittedName>
        <fullName evidence="3">ATP-dependent endonuclease of OLD family</fullName>
    </submittedName>
</protein>
<dbReference type="Proteomes" id="UP001266099">
    <property type="component" value="Unassembled WGS sequence"/>
</dbReference>
<dbReference type="InterPro" id="IPR041685">
    <property type="entry name" value="AAA_GajA/Old/RecF-like"/>
</dbReference>
<proteinExistence type="predicted"/>
<evidence type="ECO:0000313" key="4">
    <source>
        <dbReference type="Proteomes" id="UP001266099"/>
    </source>
</evidence>
<dbReference type="Gene3D" id="3.40.50.300">
    <property type="entry name" value="P-loop containing nucleotide triphosphate hydrolases"/>
    <property type="match status" value="1"/>
</dbReference>
<comment type="caution">
    <text evidence="3">The sequence shown here is derived from an EMBL/GenBank/DDBJ whole genome shotgun (WGS) entry which is preliminary data.</text>
</comment>
<dbReference type="SUPFAM" id="SSF52540">
    <property type="entry name" value="P-loop containing nucleoside triphosphate hydrolases"/>
    <property type="match status" value="1"/>
</dbReference>
<accession>A0ABU1T0Y5</accession>
<dbReference type="PANTHER" id="PTHR43581:SF2">
    <property type="entry name" value="EXCINUCLEASE ATPASE SUBUNIT"/>
    <property type="match status" value="1"/>
</dbReference>
<dbReference type="InterPro" id="IPR051396">
    <property type="entry name" value="Bact_Antivir_Def_Nuclease"/>
</dbReference>
<sequence length="544" mass="61820">MTILSKVQILGYRRFREFTFEPTPGTNIIVGGNEAGKSTLIEAITLALTGHVNGTRATDYLNPYWFNQQLVSEFFSKDPLDRNYQTAPEFRIDVYFDTEKGELQKLRGVNNMANEDSVGLSIWAHPDPEYTQELNEYVKQEDCPEILPAEYYIVEWLSFAGFPVLRRPKDLIVSLIDSRTIQSERGINYYTRQILETRLDSKDRSKVSVEHRKLRATLGRDVLQELNSTLCDESHSIPGAVVGLQVDQSRSASWESTLIPDIDSVPLSMAGQGNQSVAKTILALGRNANESSLIFVEEPENHLSHTRMRQLISYIQEASHGRQVFITTHSSYILNRLGLNQITLISNGHPARFESLESETIQYFQKLSGFDTLRLILADLMVVVEGPSDEIIFNRFFHDYFGREPLDCGVDVMAVNGVSFKRCFELAKLLHKPLFALRDNDGHSIEHWQNSFRDYLEKGKRYIFVGHPDLGNTLEPQIESAGNNALLKQIFPNVRLDPIALWMQKNGNKTKSALAIAESDHTLNPPEYFKEAFMAIEKIIEAQP</sequence>
<organism evidence="3 4">
    <name type="scientific">Arcanobacterium hippocoleae</name>
    <dbReference type="NCBI Taxonomy" id="149017"/>
    <lineage>
        <taxon>Bacteria</taxon>
        <taxon>Bacillati</taxon>
        <taxon>Actinomycetota</taxon>
        <taxon>Actinomycetes</taxon>
        <taxon>Actinomycetales</taxon>
        <taxon>Actinomycetaceae</taxon>
        <taxon>Arcanobacterium</taxon>
    </lineage>
</organism>